<feature type="active site" description="Proton acceptor" evidence="2">
    <location>
        <position position="86"/>
    </location>
</feature>
<dbReference type="FunFam" id="3.40.1180.10:FF:000001">
    <property type="entry name" value="(2E,6E)-farnesyl-diphosphate-specific ditrans,polycis-undecaprenyl-diphosphate synthase"/>
    <property type="match status" value="1"/>
</dbReference>
<feature type="binding site" evidence="2">
    <location>
        <begin position="83"/>
        <end position="85"/>
    </location>
    <ligand>
        <name>substrate</name>
    </ligand>
</feature>
<dbReference type="eggNOG" id="COG0020">
    <property type="taxonomic scope" value="Bacteria"/>
</dbReference>
<dbReference type="Pfam" id="PF01255">
    <property type="entry name" value="Prenyltransf"/>
    <property type="match status" value="1"/>
</dbReference>
<gene>
    <name evidence="3" type="ordered locus">Plabr_0615</name>
</gene>
<dbReference type="HOGENOM" id="CLU_038505_1_1_0"/>
<dbReference type="KEGG" id="pbs:Plabr_0615"/>
<dbReference type="HAMAP" id="MF_01139">
    <property type="entry name" value="ISPT"/>
    <property type="match status" value="1"/>
</dbReference>
<dbReference type="AlphaFoldDB" id="F0SF87"/>
<dbReference type="PANTHER" id="PTHR10291">
    <property type="entry name" value="DEHYDRODOLICHYL DIPHOSPHATE SYNTHASE FAMILY MEMBER"/>
    <property type="match status" value="1"/>
</dbReference>
<dbReference type="EMBL" id="CP002546">
    <property type="protein sequence ID" value="ADY58242.1"/>
    <property type="molecule type" value="Genomic_DNA"/>
</dbReference>
<keyword evidence="4" id="KW-1185">Reference proteome</keyword>
<reference evidence="4" key="1">
    <citation type="submission" date="2011-02" db="EMBL/GenBank/DDBJ databases">
        <title>The complete genome of Planctomyces brasiliensis DSM 5305.</title>
        <authorList>
            <person name="Lucas S."/>
            <person name="Copeland A."/>
            <person name="Lapidus A."/>
            <person name="Bruce D."/>
            <person name="Goodwin L."/>
            <person name="Pitluck S."/>
            <person name="Kyrpides N."/>
            <person name="Mavromatis K."/>
            <person name="Pagani I."/>
            <person name="Ivanova N."/>
            <person name="Ovchinnikova G."/>
            <person name="Lu M."/>
            <person name="Detter J.C."/>
            <person name="Han C."/>
            <person name="Land M."/>
            <person name="Hauser L."/>
            <person name="Markowitz V."/>
            <person name="Cheng J.-F."/>
            <person name="Hugenholtz P."/>
            <person name="Woyke T."/>
            <person name="Wu D."/>
            <person name="Tindall B."/>
            <person name="Pomrenke H.G."/>
            <person name="Brambilla E."/>
            <person name="Klenk H.-P."/>
            <person name="Eisen J.A."/>
        </authorList>
    </citation>
    <scope>NUCLEOTIDE SEQUENCE [LARGE SCALE GENOMIC DNA]</scope>
    <source>
        <strain evidence="4">ATCC 49424 / DSM 5305 / JCM 21570 / NBRC 103401 / IFAM 1448</strain>
    </source>
</reference>
<feature type="binding site" evidence="2">
    <location>
        <begin position="39"/>
        <end position="42"/>
    </location>
    <ligand>
        <name>substrate</name>
    </ligand>
</feature>
<feature type="binding site" evidence="2">
    <location>
        <position position="206"/>
    </location>
    <ligand>
        <name>substrate</name>
    </ligand>
</feature>
<evidence type="ECO:0000256" key="2">
    <source>
        <dbReference type="HAMAP-Rule" id="MF_01139"/>
    </source>
</evidence>
<dbReference type="InterPro" id="IPR036424">
    <property type="entry name" value="UPP_synth-like_sf"/>
</dbReference>
<feature type="binding site" evidence="2">
    <location>
        <position position="55"/>
    </location>
    <ligand>
        <name>substrate</name>
    </ligand>
</feature>
<proteinExistence type="inferred from homology"/>
<comment type="subunit">
    <text evidence="2">Homodimer.</text>
</comment>
<organism evidence="3 4">
    <name type="scientific">Rubinisphaera brasiliensis (strain ATCC 49424 / DSM 5305 / JCM 21570 / IAM 15109 / NBRC 103401 / IFAM 1448)</name>
    <name type="common">Planctomyces brasiliensis</name>
    <dbReference type="NCBI Taxonomy" id="756272"/>
    <lineage>
        <taxon>Bacteria</taxon>
        <taxon>Pseudomonadati</taxon>
        <taxon>Planctomycetota</taxon>
        <taxon>Planctomycetia</taxon>
        <taxon>Planctomycetales</taxon>
        <taxon>Planctomycetaceae</taxon>
        <taxon>Rubinisphaera</taxon>
    </lineage>
</organism>
<feature type="binding site" evidence="2">
    <location>
        <position position="38"/>
    </location>
    <ligand>
        <name>Mg(2+)</name>
        <dbReference type="ChEBI" id="CHEBI:18420"/>
    </ligand>
</feature>
<dbReference type="PROSITE" id="PS01066">
    <property type="entry name" value="UPP_SYNTHASE"/>
    <property type="match status" value="1"/>
</dbReference>
<dbReference type="NCBIfam" id="NF011405">
    <property type="entry name" value="PRK14830.1"/>
    <property type="match status" value="1"/>
</dbReference>
<dbReference type="SUPFAM" id="SSF64005">
    <property type="entry name" value="Undecaprenyl diphosphate synthase"/>
    <property type="match status" value="1"/>
</dbReference>
<dbReference type="GO" id="GO:0045547">
    <property type="term" value="F:ditrans,polycis-polyprenyl diphosphate synthase [(2E,6E)-farnesyl diphosphate specific] activity"/>
    <property type="evidence" value="ECO:0007669"/>
    <property type="project" value="TreeGrafter"/>
</dbReference>
<dbReference type="Gene3D" id="3.40.1180.10">
    <property type="entry name" value="Decaprenyl diphosphate synthase-like"/>
    <property type="match status" value="1"/>
</dbReference>
<comment type="cofactor">
    <cofactor evidence="2">
        <name>Mg(2+)</name>
        <dbReference type="ChEBI" id="CHEBI:18420"/>
    </cofactor>
    <text evidence="2">Binds 2 magnesium ions per subunit.</text>
</comment>
<dbReference type="STRING" id="756272.Plabr_0615"/>
<dbReference type="EC" id="2.5.1.-" evidence="2"/>
<dbReference type="OrthoDB" id="4191603at2"/>
<feature type="binding site" evidence="2">
    <location>
        <position position="225"/>
    </location>
    <ligand>
        <name>Mg(2+)</name>
        <dbReference type="ChEBI" id="CHEBI:18420"/>
    </ligand>
</feature>
<dbReference type="InterPro" id="IPR018520">
    <property type="entry name" value="UPP_synth-like_CS"/>
</dbReference>
<feature type="binding site" evidence="2">
    <location>
        <position position="89"/>
    </location>
    <ligand>
        <name>substrate</name>
    </ligand>
</feature>
<dbReference type="GO" id="GO:0000287">
    <property type="term" value="F:magnesium ion binding"/>
    <property type="evidence" value="ECO:0007669"/>
    <property type="project" value="UniProtKB-UniRule"/>
</dbReference>
<evidence type="ECO:0000313" key="4">
    <source>
        <dbReference type="Proteomes" id="UP000006860"/>
    </source>
</evidence>
<keyword evidence="1 2" id="KW-0808">Transferase</keyword>
<dbReference type="InterPro" id="IPR001441">
    <property type="entry name" value="UPP_synth-like"/>
</dbReference>
<feature type="binding site" evidence="2">
    <location>
        <position position="51"/>
    </location>
    <ligand>
        <name>substrate</name>
    </ligand>
</feature>
<protein>
    <recommendedName>
        <fullName evidence="2">Isoprenyl transferase</fullName>
        <ecNumber evidence="2">2.5.1.-</ecNumber>
    </recommendedName>
</protein>
<dbReference type="NCBIfam" id="TIGR00055">
    <property type="entry name" value="uppS"/>
    <property type="match status" value="1"/>
</dbReference>
<feature type="binding site" evidence="2">
    <location>
        <begin position="212"/>
        <end position="214"/>
    </location>
    <ligand>
        <name>substrate</name>
    </ligand>
</feature>
<evidence type="ECO:0000313" key="3">
    <source>
        <dbReference type="EMBL" id="ADY58242.1"/>
    </source>
</evidence>
<dbReference type="PANTHER" id="PTHR10291:SF0">
    <property type="entry name" value="DEHYDRODOLICHYL DIPHOSPHATE SYNTHASE 2"/>
    <property type="match status" value="1"/>
</dbReference>
<feature type="binding site" evidence="2">
    <location>
        <position position="87"/>
    </location>
    <ligand>
        <name>substrate</name>
    </ligand>
</feature>
<dbReference type="Proteomes" id="UP000006860">
    <property type="component" value="Chromosome"/>
</dbReference>
<comment type="similarity">
    <text evidence="2">Belongs to the UPP synthase family.</text>
</comment>
<dbReference type="GO" id="GO:0016094">
    <property type="term" value="P:polyprenol biosynthetic process"/>
    <property type="evidence" value="ECO:0007669"/>
    <property type="project" value="TreeGrafter"/>
</dbReference>
<keyword evidence="2" id="KW-0460">Magnesium</keyword>
<evidence type="ECO:0000256" key="1">
    <source>
        <dbReference type="ARBA" id="ARBA00022679"/>
    </source>
</evidence>
<keyword evidence="2" id="KW-0479">Metal-binding</keyword>
<sequence length="260" mass="29330">MKNSSPSVTTSTTDETIASFLEQVDREKMPRHIAVIMDGNGRWAQARGLPRIEGHRQGANSVRAIIEAGVELGLEQLTLYCLSSENWKRPAAELSFLMYLLERYLVDERPEILRQDIQFSVIGRIEDLSDAVRREIDTTRDLSSGNGGMRLCLALNYGARGEIVDAVRHLAERVAAGELAPEEIDEQLLSDSMYTAGMPDPDLVVRTSGEMRFSNFLLWQISYSELWVTDKFWPDFGKADFIHAIREYAGRSRRFGGLKA</sequence>
<name>F0SF87_RUBBR</name>
<feature type="binding site" evidence="2">
    <location>
        <position position="43"/>
    </location>
    <ligand>
        <name>substrate</name>
    </ligand>
</feature>
<accession>F0SF87</accession>
<comment type="function">
    <text evidence="2">Catalyzes the condensation of isopentenyl diphosphate (IPP) with allylic pyrophosphates generating different type of terpenoids.</text>
</comment>
<dbReference type="CDD" id="cd00475">
    <property type="entry name" value="Cis_IPPS"/>
    <property type="match status" value="1"/>
</dbReference>
<dbReference type="RefSeq" id="WP_013626985.1">
    <property type="nucleotide sequence ID" value="NC_015174.1"/>
</dbReference>
<feature type="active site" evidence="2">
    <location>
        <position position="38"/>
    </location>
</feature>